<feature type="compositionally biased region" description="Low complexity" evidence="1">
    <location>
        <begin position="272"/>
        <end position="290"/>
    </location>
</feature>
<keyword evidence="4" id="KW-1185">Reference proteome</keyword>
<evidence type="ECO:0000256" key="1">
    <source>
        <dbReference type="SAM" id="MobiDB-lite"/>
    </source>
</evidence>
<dbReference type="AlphaFoldDB" id="A0A078A345"/>
<evidence type="ECO:0000313" key="4">
    <source>
        <dbReference type="Proteomes" id="UP000039865"/>
    </source>
</evidence>
<gene>
    <name evidence="3" type="primary">Contig13635.g14541</name>
    <name evidence="3" type="ORF">STYLEM_4176</name>
</gene>
<evidence type="ECO:0000313" key="3">
    <source>
        <dbReference type="EMBL" id="CDW75189.1"/>
    </source>
</evidence>
<sequence length="290" mass="33116">MPKDIESIAQETVSNQQNETSVQTNQTFEELQNKSISESEAVTSEAEIIREDFNILNLKSSYKSSSRSTYKYPSRYSSYSTYKPAYKPSYYTNTYSYKPTITQTYTYKPANTYTYTYSYNGVQSDYQEQYDQPMVNSTQNVSENVDSVSQLQDAQVLKSYRRSSYRGYYSGGSVSSGAIAGIVIGSVCLCSFIIGCYVNKHDNHNSHHETHDVHSPSSSHSHHSHKHVHNQMQPQNINDAYPIYQQPDLSQPQGYPQVYPQVYPTDQNLTYQQQNQAMPNQQDDQSTSKV</sequence>
<name>A0A078A345_STYLE</name>
<reference evidence="3 4" key="1">
    <citation type="submission" date="2014-06" db="EMBL/GenBank/DDBJ databases">
        <authorList>
            <person name="Swart Estienne"/>
        </authorList>
    </citation>
    <scope>NUCLEOTIDE SEQUENCE [LARGE SCALE GENOMIC DNA]</scope>
    <source>
        <strain evidence="3 4">130c</strain>
    </source>
</reference>
<feature type="region of interest" description="Disordered" evidence="1">
    <location>
        <begin position="206"/>
        <end position="230"/>
    </location>
</feature>
<feature type="region of interest" description="Disordered" evidence="1">
    <location>
        <begin position="245"/>
        <end position="290"/>
    </location>
</feature>
<accession>A0A078A345</accession>
<dbReference type="EMBL" id="CCKQ01004056">
    <property type="protein sequence ID" value="CDW75189.1"/>
    <property type="molecule type" value="Genomic_DNA"/>
</dbReference>
<evidence type="ECO:0000256" key="2">
    <source>
        <dbReference type="SAM" id="Phobius"/>
    </source>
</evidence>
<feature type="compositionally biased region" description="Polar residues" evidence="1">
    <location>
        <begin position="9"/>
        <end position="22"/>
    </location>
</feature>
<feature type="compositionally biased region" description="Basic residues" evidence="1">
    <location>
        <begin position="220"/>
        <end position="229"/>
    </location>
</feature>
<feature type="compositionally biased region" description="Low complexity" evidence="1">
    <location>
        <begin position="251"/>
        <end position="264"/>
    </location>
</feature>
<feature type="region of interest" description="Disordered" evidence="1">
    <location>
        <begin position="1"/>
        <end position="22"/>
    </location>
</feature>
<feature type="transmembrane region" description="Helical" evidence="2">
    <location>
        <begin position="168"/>
        <end position="194"/>
    </location>
</feature>
<keyword evidence="2" id="KW-1133">Transmembrane helix</keyword>
<keyword evidence="2" id="KW-0472">Membrane</keyword>
<protein>
    <submittedName>
        <fullName evidence="3">Uncharacterized protein</fullName>
    </submittedName>
</protein>
<proteinExistence type="predicted"/>
<dbReference type="InParanoid" id="A0A078A345"/>
<keyword evidence="2" id="KW-0812">Transmembrane</keyword>
<organism evidence="3 4">
    <name type="scientific">Stylonychia lemnae</name>
    <name type="common">Ciliate</name>
    <dbReference type="NCBI Taxonomy" id="5949"/>
    <lineage>
        <taxon>Eukaryota</taxon>
        <taxon>Sar</taxon>
        <taxon>Alveolata</taxon>
        <taxon>Ciliophora</taxon>
        <taxon>Intramacronucleata</taxon>
        <taxon>Spirotrichea</taxon>
        <taxon>Stichotrichia</taxon>
        <taxon>Sporadotrichida</taxon>
        <taxon>Oxytrichidae</taxon>
        <taxon>Stylonychinae</taxon>
        <taxon>Stylonychia</taxon>
    </lineage>
</organism>
<dbReference type="Proteomes" id="UP000039865">
    <property type="component" value="Unassembled WGS sequence"/>
</dbReference>